<comment type="caution">
    <text evidence="2">The sequence shown here is derived from an EMBL/GenBank/DDBJ whole genome shotgun (WGS) entry which is preliminary data.</text>
</comment>
<accession>A0AAV5FDR4</accession>
<protein>
    <submittedName>
        <fullName evidence="2">Uncharacterized protein</fullName>
    </submittedName>
</protein>
<dbReference type="EMBL" id="BQKI01000084">
    <property type="protein sequence ID" value="GJN33101.1"/>
    <property type="molecule type" value="Genomic_DNA"/>
</dbReference>
<dbReference type="InterPro" id="IPR015915">
    <property type="entry name" value="Kelch-typ_b-propeller"/>
</dbReference>
<dbReference type="SUPFAM" id="SSF117281">
    <property type="entry name" value="Kelch motif"/>
    <property type="match status" value="1"/>
</dbReference>
<keyword evidence="3" id="KW-1185">Reference proteome</keyword>
<sequence>MLSDTNPSSDHDATKDPHSDEPARSPGAAVVFDSGERAWARWRGGAPAGRGTVPVASAGGLVLYRDQTSGDLTVANPLTGATRALPSPPPAASTTALHAVAMYGSPYRVVLFLGDLPELSMLAFDSSTNTWDAEPVALTRQHPAQHQHDAEPEDDDDGGGAVYFLSKSGDVVVSTTTYRAPSRQYACADDDGSAEAVVAHFLSRSGTVVTVDVARRAFAELPRVHPARHEHAIDVVACGPACYAVVLSEFLGAASLRVWEFVVGGGGWRQVAAMPPAMASAFVGAKADVNCAGHGDRIMVCVTGSGEANVNGCFLCDVKSNRWEELPRCVVGGDDDGGDLVAAVSLEPRMEAAV</sequence>
<feature type="compositionally biased region" description="Basic and acidic residues" evidence="1">
    <location>
        <begin position="9"/>
        <end position="23"/>
    </location>
</feature>
<reference evidence="2" key="2">
    <citation type="submission" date="2021-12" db="EMBL/GenBank/DDBJ databases">
        <title>Resequencing data analysis of finger millet.</title>
        <authorList>
            <person name="Hatakeyama M."/>
            <person name="Aluri S."/>
            <person name="Balachadran M.T."/>
            <person name="Sivarajan S.R."/>
            <person name="Poveda L."/>
            <person name="Shimizu-Inatsugi R."/>
            <person name="Schlapbach R."/>
            <person name="Sreeman S.M."/>
            <person name="Shimizu K.K."/>
        </authorList>
    </citation>
    <scope>NUCLEOTIDE SEQUENCE</scope>
</reference>
<evidence type="ECO:0000313" key="2">
    <source>
        <dbReference type="EMBL" id="GJN33101.1"/>
    </source>
</evidence>
<dbReference type="Gene3D" id="2.120.10.80">
    <property type="entry name" value="Kelch-type beta propeller"/>
    <property type="match status" value="1"/>
</dbReference>
<gene>
    <name evidence="2" type="primary">gb21665</name>
    <name evidence="2" type="ORF">PR202_gb21665</name>
</gene>
<evidence type="ECO:0000313" key="3">
    <source>
        <dbReference type="Proteomes" id="UP001054889"/>
    </source>
</evidence>
<feature type="region of interest" description="Disordered" evidence="1">
    <location>
        <begin position="139"/>
        <end position="159"/>
    </location>
</feature>
<dbReference type="PANTHER" id="PTHR31672">
    <property type="entry name" value="BNACNNG10540D PROTEIN"/>
    <property type="match status" value="1"/>
</dbReference>
<feature type="region of interest" description="Disordered" evidence="1">
    <location>
        <begin position="1"/>
        <end position="28"/>
    </location>
</feature>
<dbReference type="Proteomes" id="UP001054889">
    <property type="component" value="Unassembled WGS sequence"/>
</dbReference>
<dbReference type="InterPro" id="IPR050796">
    <property type="entry name" value="SCF_F-box_component"/>
</dbReference>
<name>A0AAV5FDR4_ELECO</name>
<evidence type="ECO:0000256" key="1">
    <source>
        <dbReference type="SAM" id="MobiDB-lite"/>
    </source>
</evidence>
<proteinExistence type="predicted"/>
<organism evidence="2 3">
    <name type="scientific">Eleusine coracana subsp. coracana</name>
    <dbReference type="NCBI Taxonomy" id="191504"/>
    <lineage>
        <taxon>Eukaryota</taxon>
        <taxon>Viridiplantae</taxon>
        <taxon>Streptophyta</taxon>
        <taxon>Embryophyta</taxon>
        <taxon>Tracheophyta</taxon>
        <taxon>Spermatophyta</taxon>
        <taxon>Magnoliopsida</taxon>
        <taxon>Liliopsida</taxon>
        <taxon>Poales</taxon>
        <taxon>Poaceae</taxon>
        <taxon>PACMAD clade</taxon>
        <taxon>Chloridoideae</taxon>
        <taxon>Cynodonteae</taxon>
        <taxon>Eleusininae</taxon>
        <taxon>Eleusine</taxon>
    </lineage>
</organism>
<reference evidence="2" key="1">
    <citation type="journal article" date="2018" name="DNA Res.">
        <title>Multiple hybrid de novo genome assembly of finger millet, an orphan allotetraploid crop.</title>
        <authorList>
            <person name="Hatakeyama M."/>
            <person name="Aluri S."/>
            <person name="Balachadran M.T."/>
            <person name="Sivarajan S.R."/>
            <person name="Patrignani A."/>
            <person name="Gruter S."/>
            <person name="Poveda L."/>
            <person name="Shimizu-Inatsugi R."/>
            <person name="Baeten J."/>
            <person name="Francoijs K.J."/>
            <person name="Nataraja K.N."/>
            <person name="Reddy Y.A.N."/>
            <person name="Phadnis S."/>
            <person name="Ravikumar R.L."/>
            <person name="Schlapbach R."/>
            <person name="Sreeman S.M."/>
            <person name="Shimizu K.K."/>
        </authorList>
    </citation>
    <scope>NUCLEOTIDE SEQUENCE</scope>
</reference>
<dbReference type="AlphaFoldDB" id="A0AAV5FDR4"/>
<dbReference type="PANTHER" id="PTHR31672:SF7">
    <property type="entry name" value="F-BOX DOMAIN-CONTAINING PROTEIN"/>
    <property type="match status" value="1"/>
</dbReference>